<dbReference type="InterPro" id="IPR052538">
    <property type="entry name" value="Flavonoid_dioxygenase-like"/>
</dbReference>
<dbReference type="InterPro" id="IPR014710">
    <property type="entry name" value="RmlC-like_jellyroll"/>
</dbReference>
<gene>
    <name evidence="2" type="ORF">A2936_02455</name>
</gene>
<name>A0A1F7UW31_9BACT</name>
<evidence type="ECO:0000259" key="1">
    <source>
        <dbReference type="Pfam" id="PF07883"/>
    </source>
</evidence>
<accession>A0A1F7UW31</accession>
<proteinExistence type="predicted"/>
<dbReference type="Gene3D" id="2.60.120.10">
    <property type="entry name" value="Jelly Rolls"/>
    <property type="match status" value="1"/>
</dbReference>
<feature type="domain" description="Cupin type-2" evidence="1">
    <location>
        <begin position="31"/>
        <end position="98"/>
    </location>
</feature>
<reference evidence="2 3" key="1">
    <citation type="journal article" date="2016" name="Nat. Commun.">
        <title>Thousands of microbial genomes shed light on interconnected biogeochemical processes in an aquifer system.</title>
        <authorList>
            <person name="Anantharaman K."/>
            <person name="Brown C.T."/>
            <person name="Hug L.A."/>
            <person name="Sharon I."/>
            <person name="Castelle C.J."/>
            <person name="Probst A.J."/>
            <person name="Thomas B.C."/>
            <person name="Singh A."/>
            <person name="Wilkins M.J."/>
            <person name="Karaoz U."/>
            <person name="Brodie E.L."/>
            <person name="Williams K.H."/>
            <person name="Hubbard S.S."/>
            <person name="Banfield J.F."/>
        </authorList>
    </citation>
    <scope>NUCLEOTIDE SEQUENCE [LARGE SCALE GENOMIC DNA]</scope>
</reference>
<dbReference type="EMBL" id="MGEK01000020">
    <property type="protein sequence ID" value="OGL82501.1"/>
    <property type="molecule type" value="Genomic_DNA"/>
</dbReference>
<dbReference type="CDD" id="cd02223">
    <property type="entry name" value="cupin_Bh2720-like"/>
    <property type="match status" value="1"/>
</dbReference>
<evidence type="ECO:0000313" key="2">
    <source>
        <dbReference type="EMBL" id="OGL82501.1"/>
    </source>
</evidence>
<dbReference type="AlphaFoldDB" id="A0A1F7UW31"/>
<dbReference type="SUPFAM" id="SSF51182">
    <property type="entry name" value="RmlC-like cupins"/>
    <property type="match status" value="1"/>
</dbReference>
<dbReference type="InterPro" id="IPR013096">
    <property type="entry name" value="Cupin_2"/>
</dbReference>
<dbReference type="PANTHER" id="PTHR43346:SF1">
    <property type="entry name" value="QUERCETIN 2,3-DIOXYGENASE-RELATED"/>
    <property type="match status" value="1"/>
</dbReference>
<dbReference type="PANTHER" id="PTHR43346">
    <property type="entry name" value="LIGAND BINDING DOMAIN PROTEIN, PUTATIVE (AFU_ORTHOLOGUE AFUA_6G14370)-RELATED"/>
    <property type="match status" value="1"/>
</dbReference>
<dbReference type="Pfam" id="PF07883">
    <property type="entry name" value="Cupin_2"/>
    <property type="match status" value="1"/>
</dbReference>
<comment type="caution">
    <text evidence="2">The sequence shown here is derived from an EMBL/GenBank/DDBJ whole genome shotgun (WGS) entry which is preliminary data.</text>
</comment>
<dbReference type="Proteomes" id="UP000176846">
    <property type="component" value="Unassembled WGS sequence"/>
</dbReference>
<dbReference type="InterPro" id="IPR011051">
    <property type="entry name" value="RmlC_Cupin_sf"/>
</dbReference>
<protein>
    <recommendedName>
        <fullName evidence="1">Cupin type-2 domain-containing protein</fullName>
    </recommendedName>
</protein>
<evidence type="ECO:0000313" key="3">
    <source>
        <dbReference type="Proteomes" id="UP000176846"/>
    </source>
</evidence>
<organism evidence="2 3">
    <name type="scientific">Candidatus Uhrbacteria bacterium RIFCSPLOWO2_01_FULL_47_25</name>
    <dbReference type="NCBI Taxonomy" id="1802402"/>
    <lineage>
        <taxon>Bacteria</taxon>
        <taxon>Candidatus Uhriibacteriota</taxon>
    </lineage>
</organism>
<sequence>MNYYHANTSTVVQNTDFRHVVYTAKNIQVVFMSVLAGEEIGEEVHDEHDQTFVFVAGEGKVIIGTEKIPVHPGDLIVIPRGVYHNVKSIGPLDLKLYSFCTPPHHPRGTVHPTKESAIGAQEH</sequence>